<accession>A0A2U9BW81</accession>
<reference evidence="2 3" key="1">
    <citation type="submission" date="2017-12" db="EMBL/GenBank/DDBJ databases">
        <title>Integrating genomic resources of turbot (Scophthalmus maximus) in depth evaluation of genetic and physical mapping variation across individuals.</title>
        <authorList>
            <person name="Martinez P."/>
        </authorList>
    </citation>
    <scope>NUCLEOTIDE SEQUENCE [LARGE SCALE GENOMIC DNA]</scope>
</reference>
<sequence length="81" mass="8552">MVPVKLGFEPTGAPMNASQRRRTTAPPISQFTSGAEDGENAHVTLGVRGQALQIREASSIGHVDACAVPPSLYWQFNATSA</sequence>
<keyword evidence="3" id="KW-1185">Reference proteome</keyword>
<name>A0A2U9BW81_SCOMX</name>
<dbReference type="AlphaFoldDB" id="A0A2U9BW81"/>
<protein>
    <submittedName>
        <fullName evidence="2">Uncharacterized protein</fullName>
    </submittedName>
</protein>
<feature type="region of interest" description="Disordered" evidence="1">
    <location>
        <begin position="1"/>
        <end position="36"/>
    </location>
</feature>
<evidence type="ECO:0000256" key="1">
    <source>
        <dbReference type="SAM" id="MobiDB-lite"/>
    </source>
</evidence>
<evidence type="ECO:0000313" key="2">
    <source>
        <dbReference type="EMBL" id="AWP07636.1"/>
    </source>
</evidence>
<proteinExistence type="predicted"/>
<evidence type="ECO:0000313" key="3">
    <source>
        <dbReference type="Proteomes" id="UP000246464"/>
    </source>
</evidence>
<gene>
    <name evidence="2" type="ORF">SMAX5B_019355</name>
</gene>
<organism evidence="2 3">
    <name type="scientific">Scophthalmus maximus</name>
    <name type="common">Turbot</name>
    <name type="synonym">Psetta maxima</name>
    <dbReference type="NCBI Taxonomy" id="52904"/>
    <lineage>
        <taxon>Eukaryota</taxon>
        <taxon>Metazoa</taxon>
        <taxon>Chordata</taxon>
        <taxon>Craniata</taxon>
        <taxon>Vertebrata</taxon>
        <taxon>Euteleostomi</taxon>
        <taxon>Actinopterygii</taxon>
        <taxon>Neopterygii</taxon>
        <taxon>Teleostei</taxon>
        <taxon>Neoteleostei</taxon>
        <taxon>Acanthomorphata</taxon>
        <taxon>Carangaria</taxon>
        <taxon>Pleuronectiformes</taxon>
        <taxon>Pleuronectoidei</taxon>
        <taxon>Scophthalmidae</taxon>
        <taxon>Scophthalmus</taxon>
    </lineage>
</organism>
<dbReference type="EMBL" id="CP026251">
    <property type="protein sequence ID" value="AWP07636.1"/>
    <property type="molecule type" value="Genomic_DNA"/>
</dbReference>
<dbReference type="Proteomes" id="UP000246464">
    <property type="component" value="Chromosome 9"/>
</dbReference>